<dbReference type="RefSeq" id="WP_380080132.1">
    <property type="nucleotide sequence ID" value="NZ_JBHRZF010000188.1"/>
</dbReference>
<dbReference type="InterPro" id="IPR036856">
    <property type="entry name" value="Ald_Oxase/Xan_DH_a/b_sf"/>
</dbReference>
<dbReference type="InterPro" id="IPR046867">
    <property type="entry name" value="AldOxase/xan_DH_MoCoBD2"/>
</dbReference>
<accession>A0ABV8ADS7</accession>
<evidence type="ECO:0000313" key="3">
    <source>
        <dbReference type="Proteomes" id="UP001595748"/>
    </source>
</evidence>
<comment type="caution">
    <text evidence="2">The sequence shown here is derived from an EMBL/GenBank/DDBJ whole genome shotgun (WGS) entry which is preliminary data.</text>
</comment>
<evidence type="ECO:0000313" key="2">
    <source>
        <dbReference type="EMBL" id="MFC3862345.1"/>
    </source>
</evidence>
<dbReference type="InterPro" id="IPR000674">
    <property type="entry name" value="Ald_Oxase/Xan_DH_a/b"/>
</dbReference>
<name>A0ABV8ADS7_9DEIO</name>
<reference evidence="3" key="1">
    <citation type="journal article" date="2019" name="Int. J. Syst. Evol. Microbiol.">
        <title>The Global Catalogue of Microorganisms (GCM) 10K type strain sequencing project: providing services to taxonomists for standard genome sequencing and annotation.</title>
        <authorList>
            <consortium name="The Broad Institute Genomics Platform"/>
            <consortium name="The Broad Institute Genome Sequencing Center for Infectious Disease"/>
            <person name="Wu L."/>
            <person name="Ma J."/>
        </authorList>
    </citation>
    <scope>NUCLEOTIDE SEQUENCE [LARGE SCALE GENOMIC DNA]</scope>
    <source>
        <strain evidence="3">CCTCC AB 2013263</strain>
    </source>
</reference>
<dbReference type="PANTHER" id="PTHR11908">
    <property type="entry name" value="XANTHINE DEHYDROGENASE"/>
    <property type="match status" value="1"/>
</dbReference>
<dbReference type="Pfam" id="PF01315">
    <property type="entry name" value="Ald_Xan_dh_C"/>
    <property type="match status" value="1"/>
</dbReference>
<dbReference type="Gene3D" id="3.30.365.10">
    <property type="entry name" value="Aldehyde oxidase/xanthine dehydrogenase, molybdopterin binding domain"/>
    <property type="match status" value="4"/>
</dbReference>
<evidence type="ECO:0000259" key="1">
    <source>
        <dbReference type="SMART" id="SM01008"/>
    </source>
</evidence>
<dbReference type="Pfam" id="PF02738">
    <property type="entry name" value="MoCoBD_1"/>
    <property type="match status" value="1"/>
</dbReference>
<proteinExistence type="predicted"/>
<feature type="domain" description="Aldehyde oxidase/xanthine dehydrogenase a/b hammerhead" evidence="1">
    <location>
        <begin position="32"/>
        <end position="142"/>
    </location>
</feature>
<dbReference type="Gene3D" id="3.90.1170.50">
    <property type="entry name" value="Aldehyde oxidase/xanthine dehydrogenase, a/b hammerhead"/>
    <property type="match status" value="1"/>
</dbReference>
<gene>
    <name evidence="2" type="ORF">ACFOPQ_16405</name>
</gene>
<dbReference type="SMART" id="SM01008">
    <property type="entry name" value="Ald_Xan_dh_C"/>
    <property type="match status" value="1"/>
</dbReference>
<dbReference type="Proteomes" id="UP001595748">
    <property type="component" value="Unassembled WGS sequence"/>
</dbReference>
<dbReference type="EMBL" id="JBHRZF010000188">
    <property type="protein sequence ID" value="MFC3862345.1"/>
    <property type="molecule type" value="Genomic_DNA"/>
</dbReference>
<dbReference type="Pfam" id="PF20256">
    <property type="entry name" value="MoCoBD_2"/>
    <property type="match status" value="1"/>
</dbReference>
<dbReference type="InterPro" id="IPR008274">
    <property type="entry name" value="AldOxase/xan_DH_MoCoBD1"/>
</dbReference>
<dbReference type="SUPFAM" id="SSF56003">
    <property type="entry name" value="Molybdenum cofactor-binding domain"/>
    <property type="match status" value="1"/>
</dbReference>
<dbReference type="InterPro" id="IPR037165">
    <property type="entry name" value="AldOxase/xan_DH_Mopterin-bd_sf"/>
</dbReference>
<keyword evidence="3" id="KW-1185">Reference proteome</keyword>
<dbReference type="InterPro" id="IPR016208">
    <property type="entry name" value="Ald_Oxase/xanthine_DH-like"/>
</dbReference>
<protein>
    <submittedName>
        <fullName evidence="2">Molybdopterin cofactor-binding domain-containing protein</fullName>
    </submittedName>
</protein>
<sequence>MKFDTPAGTNPIDQEKVVAQPHARIEGPLKVTGQATYAAEYREPRNAAHGYVLGSGIARGKIKHIDVSRAEAAPGVLLVLTHHKTPWTNLESPVPQQYEHSPHLVNEEVNYYGEAVAFVVAETFEQARHAAHLIEIEYDTIDADFVLADVMNEGKAPPGNPDSVVGDFDGAFRDAPVKVDVTYTTPDQSQSPMEPHASIAEWQGEQLTLYTSNQMVHWVRRGLSKTFHMAQQDIRIVSRYVGGGFGSKLNFYADAVLSALAAKELGRPVKTVLQRPLIYNHTTHRPATIQRVRLAADREGHLLAVGHDTFTGDLPGGDGENASDQTKLLYAGPNRLIRTRLSELHLPPGGSMRAPGEAVGLLALECAMDELAEQLHLDPLELRIRNDIQHDPEKGPKRPYSSRKLVKALREGAERFGWSTRHPTPGQVREGEWLIGLGVASAFRKNLVQPSGAKVRLEKGGKLTVETQMTDIGTGSYTILGQVAAEMLGLRLEDVTVKLGDSDFPKASGSGGSFGANSSTTGLYYACEELRKIISEAFGYDPNTTEFKNGEVWSGNHCTLLAKASSKGAIEAEGNVTWGELTEKFVQASFGAHFAEVGVNAYTGETRIRRLLSVASAGRILNPVTARSQCLGGMTMGVGAALMEELHVDDRYGLFINHDLAEYHVPVHADIPALDVLFLDELDDKSSPLKAKGVGELGICGVGAAVANAMYNASGVRIRDYPLTLDKVLAGWEAAH</sequence>
<dbReference type="SUPFAM" id="SSF54665">
    <property type="entry name" value="CO dehydrogenase molybdoprotein N-domain-like"/>
    <property type="match status" value="1"/>
</dbReference>
<dbReference type="PANTHER" id="PTHR11908:SF123">
    <property type="entry name" value="ALDEHYDE OXIDOREDUCTASE MOLYBDENUM-BINDING SUBUNIT PAOC"/>
    <property type="match status" value="1"/>
</dbReference>
<organism evidence="2 3">
    <name type="scientific">Deinococcus antarcticus</name>
    <dbReference type="NCBI Taxonomy" id="1298767"/>
    <lineage>
        <taxon>Bacteria</taxon>
        <taxon>Thermotogati</taxon>
        <taxon>Deinococcota</taxon>
        <taxon>Deinococci</taxon>
        <taxon>Deinococcales</taxon>
        <taxon>Deinococcaceae</taxon>
        <taxon>Deinococcus</taxon>
    </lineage>
</organism>